<gene>
    <name evidence="2" type="ORF">EHS11_14025</name>
</gene>
<dbReference type="Gene3D" id="3.90.550.10">
    <property type="entry name" value="Spore Coat Polysaccharide Biosynthesis Protein SpsA, Chain A"/>
    <property type="match status" value="1"/>
</dbReference>
<keyword evidence="3" id="KW-1185">Reference proteome</keyword>
<dbReference type="InterPro" id="IPR029044">
    <property type="entry name" value="Nucleotide-diphossugar_trans"/>
</dbReference>
<dbReference type="InterPro" id="IPR001173">
    <property type="entry name" value="Glyco_trans_2-like"/>
</dbReference>
<accession>A0A4R9LQ04</accession>
<organism evidence="2 3">
    <name type="scientific">Leptospira ilyithenensis</name>
    <dbReference type="NCBI Taxonomy" id="2484901"/>
    <lineage>
        <taxon>Bacteria</taxon>
        <taxon>Pseudomonadati</taxon>
        <taxon>Spirochaetota</taxon>
        <taxon>Spirochaetia</taxon>
        <taxon>Leptospirales</taxon>
        <taxon>Leptospiraceae</taxon>
        <taxon>Leptospira</taxon>
    </lineage>
</organism>
<evidence type="ECO:0000313" key="3">
    <source>
        <dbReference type="Proteomes" id="UP000298264"/>
    </source>
</evidence>
<proteinExistence type="predicted"/>
<feature type="domain" description="Glycosyltransferase 2-like" evidence="1">
    <location>
        <begin position="4"/>
        <end position="132"/>
    </location>
</feature>
<dbReference type="CDD" id="cd06433">
    <property type="entry name" value="GT_2_WfgS_like"/>
    <property type="match status" value="1"/>
</dbReference>
<dbReference type="GO" id="GO:0016740">
    <property type="term" value="F:transferase activity"/>
    <property type="evidence" value="ECO:0007669"/>
    <property type="project" value="UniProtKB-KW"/>
</dbReference>
<dbReference type="Proteomes" id="UP000298264">
    <property type="component" value="Unassembled WGS sequence"/>
</dbReference>
<evidence type="ECO:0000313" key="2">
    <source>
        <dbReference type="EMBL" id="TGN08050.1"/>
    </source>
</evidence>
<dbReference type="InterPro" id="IPR050834">
    <property type="entry name" value="Glycosyltransf_2"/>
</dbReference>
<dbReference type="RefSeq" id="WP_135765029.1">
    <property type="nucleotide sequence ID" value="NZ_RQHV01000061.1"/>
</dbReference>
<keyword evidence="2" id="KW-0808">Transferase</keyword>
<dbReference type="EMBL" id="RQHV01000061">
    <property type="protein sequence ID" value="TGN08050.1"/>
    <property type="molecule type" value="Genomic_DNA"/>
</dbReference>
<protein>
    <submittedName>
        <fullName evidence="2">Glycosyltransferase</fullName>
    </submittedName>
</protein>
<dbReference type="SUPFAM" id="SSF53448">
    <property type="entry name" value="Nucleotide-diphospho-sugar transferases"/>
    <property type="match status" value="1"/>
</dbReference>
<comment type="caution">
    <text evidence="2">The sequence shown here is derived from an EMBL/GenBank/DDBJ whole genome shotgun (WGS) entry which is preliminary data.</text>
</comment>
<dbReference type="Pfam" id="PF00535">
    <property type="entry name" value="Glycos_transf_2"/>
    <property type="match status" value="1"/>
</dbReference>
<sequence length="245" mass="27920">MKISIITAVYNRKDTIRQCIESVLAQKNITIEYIIVDGGSKDGTKEIIQSYGNKIQRFISEPDKGIYDALNKGLRAATGDVIGLLHSDDRFADDFVLARIAETFSKEDIDAVFADIIFINSSGKLIRKYKSGNFKPKDFAFGKMPAHPSFYAKKEVYDRLGVFDIKFKIAADFELLARFFQANIHYKYIPETWVIMQTGGESTKGFKSNLIINKEIKQACDGLGIKTNYFKIYSKYFTKLFEFIV</sequence>
<dbReference type="OrthoDB" id="396512at2"/>
<dbReference type="PANTHER" id="PTHR43685:SF2">
    <property type="entry name" value="GLYCOSYLTRANSFERASE 2-LIKE DOMAIN-CONTAINING PROTEIN"/>
    <property type="match status" value="1"/>
</dbReference>
<name>A0A4R9LQ04_9LEPT</name>
<dbReference type="AlphaFoldDB" id="A0A4R9LQ04"/>
<evidence type="ECO:0000259" key="1">
    <source>
        <dbReference type="Pfam" id="PF00535"/>
    </source>
</evidence>
<reference evidence="2" key="1">
    <citation type="journal article" date="2019" name="PLoS Negl. Trop. Dis.">
        <title>Revisiting the worldwide diversity of Leptospira species in the environment.</title>
        <authorList>
            <person name="Vincent A.T."/>
            <person name="Schiettekatte O."/>
            <person name="Bourhy P."/>
            <person name="Veyrier F.J."/>
            <person name="Picardeau M."/>
        </authorList>
    </citation>
    <scope>NUCLEOTIDE SEQUENCE [LARGE SCALE GENOMIC DNA]</scope>
    <source>
        <strain evidence="2">201400974</strain>
    </source>
</reference>
<dbReference type="PANTHER" id="PTHR43685">
    <property type="entry name" value="GLYCOSYLTRANSFERASE"/>
    <property type="match status" value="1"/>
</dbReference>